<evidence type="ECO:0000256" key="1">
    <source>
        <dbReference type="ARBA" id="ARBA00023015"/>
    </source>
</evidence>
<evidence type="ECO:0000313" key="8">
    <source>
        <dbReference type="EMBL" id="MFG6485181.1"/>
    </source>
</evidence>
<keyword evidence="1" id="KW-0805">Transcription regulation</keyword>
<dbReference type="Pfam" id="PF00072">
    <property type="entry name" value="Response_reg"/>
    <property type="match status" value="1"/>
</dbReference>
<dbReference type="SMART" id="SM00862">
    <property type="entry name" value="Trans_reg_C"/>
    <property type="match status" value="1"/>
</dbReference>
<gene>
    <name evidence="8" type="ORF">ACG04R_00780</name>
</gene>
<evidence type="ECO:0000256" key="5">
    <source>
        <dbReference type="PROSITE-ProRule" id="PRU01091"/>
    </source>
</evidence>
<dbReference type="Pfam" id="PF00486">
    <property type="entry name" value="Trans_reg_C"/>
    <property type="match status" value="1"/>
</dbReference>
<keyword evidence="4" id="KW-0597">Phosphoprotein</keyword>
<evidence type="ECO:0000256" key="2">
    <source>
        <dbReference type="ARBA" id="ARBA00023125"/>
    </source>
</evidence>
<dbReference type="EMBL" id="JBIGIC010000001">
    <property type="protein sequence ID" value="MFG6485181.1"/>
    <property type="molecule type" value="Genomic_DNA"/>
</dbReference>
<feature type="DNA-binding region" description="OmpR/PhoB-type" evidence="5">
    <location>
        <begin position="124"/>
        <end position="218"/>
    </location>
</feature>
<protein>
    <submittedName>
        <fullName evidence="8">Response regulator transcription factor</fullName>
    </submittedName>
</protein>
<accession>A0ABW7H5L2</accession>
<dbReference type="Gene3D" id="6.10.250.690">
    <property type="match status" value="1"/>
</dbReference>
<dbReference type="PROSITE" id="PS50110">
    <property type="entry name" value="RESPONSE_REGULATORY"/>
    <property type="match status" value="1"/>
</dbReference>
<keyword evidence="9" id="KW-1185">Reference proteome</keyword>
<sequence>MHLLLIEDDLDLGRALLAALQLHGFSVEWWRRAADAPPQLDALQADAVLLDLGLPDGSGFDLLARWRRQGCRAPILVITAQGALQDRLAGLDAGADDYLVKPFATEELVSRLRAVLRRCAAQASEVWTLGELRIRPDARTAELAGDALDLSRREFQLLLELARAAGKVVPKSQIAQKLEPLGEPLNAAAIEMHVFNLRKKIGPERIRTTRGVGYALVA</sequence>
<name>A0ABW7H5L2_9BURK</name>
<dbReference type="RefSeq" id="WP_394405611.1">
    <property type="nucleotide sequence ID" value="NZ_JBIGIC010000001.1"/>
</dbReference>
<evidence type="ECO:0000256" key="3">
    <source>
        <dbReference type="ARBA" id="ARBA00023163"/>
    </source>
</evidence>
<dbReference type="SMART" id="SM00448">
    <property type="entry name" value="REC"/>
    <property type="match status" value="1"/>
</dbReference>
<dbReference type="PANTHER" id="PTHR48111">
    <property type="entry name" value="REGULATOR OF RPOS"/>
    <property type="match status" value="1"/>
</dbReference>
<dbReference type="Proteomes" id="UP001606134">
    <property type="component" value="Unassembled WGS sequence"/>
</dbReference>
<feature type="modified residue" description="4-aspartylphosphate" evidence="4">
    <location>
        <position position="51"/>
    </location>
</feature>
<reference evidence="8 9" key="1">
    <citation type="submission" date="2024-08" db="EMBL/GenBank/DDBJ databases">
        <authorList>
            <person name="Lu H."/>
        </authorList>
    </citation>
    <scope>NUCLEOTIDE SEQUENCE [LARGE SCALE GENOMIC DNA]</scope>
    <source>
        <strain evidence="8 9">BYS78W</strain>
    </source>
</reference>
<dbReference type="InterPro" id="IPR001867">
    <property type="entry name" value="OmpR/PhoB-type_DNA-bd"/>
</dbReference>
<organism evidence="8 9">
    <name type="scientific">Pelomonas candidula</name>
    <dbReference type="NCBI Taxonomy" id="3299025"/>
    <lineage>
        <taxon>Bacteria</taxon>
        <taxon>Pseudomonadati</taxon>
        <taxon>Pseudomonadota</taxon>
        <taxon>Betaproteobacteria</taxon>
        <taxon>Burkholderiales</taxon>
        <taxon>Sphaerotilaceae</taxon>
        <taxon>Roseateles</taxon>
    </lineage>
</organism>
<dbReference type="InterPro" id="IPR001789">
    <property type="entry name" value="Sig_transdc_resp-reg_receiver"/>
</dbReference>
<keyword evidence="3" id="KW-0804">Transcription</keyword>
<feature type="domain" description="Response regulatory" evidence="6">
    <location>
        <begin position="2"/>
        <end position="116"/>
    </location>
</feature>
<dbReference type="CDD" id="cd00383">
    <property type="entry name" value="trans_reg_C"/>
    <property type="match status" value="1"/>
</dbReference>
<dbReference type="Gene3D" id="1.10.10.10">
    <property type="entry name" value="Winged helix-like DNA-binding domain superfamily/Winged helix DNA-binding domain"/>
    <property type="match status" value="1"/>
</dbReference>
<evidence type="ECO:0000259" key="6">
    <source>
        <dbReference type="PROSITE" id="PS50110"/>
    </source>
</evidence>
<proteinExistence type="predicted"/>
<feature type="domain" description="OmpR/PhoB-type" evidence="7">
    <location>
        <begin position="124"/>
        <end position="218"/>
    </location>
</feature>
<evidence type="ECO:0000259" key="7">
    <source>
        <dbReference type="PROSITE" id="PS51755"/>
    </source>
</evidence>
<keyword evidence="2 5" id="KW-0238">DNA-binding</keyword>
<comment type="caution">
    <text evidence="8">The sequence shown here is derived from an EMBL/GenBank/DDBJ whole genome shotgun (WGS) entry which is preliminary data.</text>
</comment>
<dbReference type="Gene3D" id="3.40.50.2300">
    <property type="match status" value="1"/>
</dbReference>
<evidence type="ECO:0000256" key="4">
    <source>
        <dbReference type="PROSITE-ProRule" id="PRU00169"/>
    </source>
</evidence>
<dbReference type="InterPro" id="IPR036388">
    <property type="entry name" value="WH-like_DNA-bd_sf"/>
</dbReference>
<dbReference type="InterPro" id="IPR011006">
    <property type="entry name" value="CheY-like_superfamily"/>
</dbReference>
<dbReference type="PROSITE" id="PS51755">
    <property type="entry name" value="OMPR_PHOB"/>
    <property type="match status" value="1"/>
</dbReference>
<dbReference type="InterPro" id="IPR039420">
    <property type="entry name" value="WalR-like"/>
</dbReference>
<dbReference type="PANTHER" id="PTHR48111:SF67">
    <property type="entry name" value="TRANSCRIPTIONAL REGULATORY PROTEIN TCTD"/>
    <property type="match status" value="1"/>
</dbReference>
<evidence type="ECO:0000313" key="9">
    <source>
        <dbReference type="Proteomes" id="UP001606134"/>
    </source>
</evidence>
<dbReference type="SUPFAM" id="SSF52172">
    <property type="entry name" value="CheY-like"/>
    <property type="match status" value="1"/>
</dbReference>